<protein>
    <submittedName>
        <fullName evidence="1">Uncharacterized protein</fullName>
    </submittedName>
</protein>
<evidence type="ECO:0000313" key="2">
    <source>
        <dbReference type="Proteomes" id="UP001055247"/>
    </source>
</evidence>
<comment type="caution">
    <text evidence="1">The sequence shown here is derived from an EMBL/GenBank/DDBJ whole genome shotgun (WGS) entry which is preliminary data.</text>
</comment>
<accession>A0AAV4ZH67</accession>
<keyword evidence="2" id="KW-1185">Reference proteome</keyword>
<dbReference type="RefSeq" id="WP_238229510.1">
    <property type="nucleotide sequence ID" value="NZ_BPQO01000002.1"/>
</dbReference>
<organism evidence="1 2">
    <name type="scientific">Methylobacterium hispanicum</name>
    <dbReference type="NCBI Taxonomy" id="270350"/>
    <lineage>
        <taxon>Bacteria</taxon>
        <taxon>Pseudomonadati</taxon>
        <taxon>Pseudomonadota</taxon>
        <taxon>Alphaproteobacteria</taxon>
        <taxon>Hyphomicrobiales</taxon>
        <taxon>Methylobacteriaceae</taxon>
        <taxon>Methylobacterium</taxon>
    </lineage>
</organism>
<evidence type="ECO:0000313" key="1">
    <source>
        <dbReference type="EMBL" id="GJD87258.1"/>
    </source>
</evidence>
<dbReference type="Proteomes" id="UP001055247">
    <property type="component" value="Unassembled WGS sequence"/>
</dbReference>
<dbReference type="EMBL" id="BPQO01000002">
    <property type="protein sequence ID" value="GJD87258.1"/>
    <property type="molecule type" value="Genomic_DNA"/>
</dbReference>
<reference evidence="1" key="2">
    <citation type="submission" date="2021-08" db="EMBL/GenBank/DDBJ databases">
        <authorList>
            <person name="Tani A."/>
            <person name="Ola A."/>
            <person name="Ogura Y."/>
            <person name="Katsura K."/>
            <person name="Hayashi T."/>
        </authorList>
    </citation>
    <scope>NUCLEOTIDE SEQUENCE</scope>
    <source>
        <strain evidence="1">DSM 16372</strain>
    </source>
</reference>
<gene>
    <name evidence="1" type="ORF">BHAOGJBA_0758</name>
</gene>
<dbReference type="AlphaFoldDB" id="A0AAV4ZH67"/>
<sequence length="287" mass="31937">MTFKFRVEIAADVAPSIEAWRDRFVSTVGIAKYRRAAGWAVDEVAKHAVLGIREQFHKHLKSNTPWTQSAIKYQRSTAGGLNAIEQGKADGLFSAVYVMPKQSTYLKYLFGLQDNTRLPGDVGLAQRHLLIPWWDNIKLTQGVQPTRFGGVPTGFLARLAREAQGTKAPKRSGTSSRWGVYFGEITLHGQKRLAYVARPPRVATSESMYIPGRDGGMRLVGRRMRDIDHPRVLFLAVDRATYKPILEQPWQEACEAAAARIPQIVAEQLADNLFHAAKMAAAGARQP</sequence>
<reference evidence="1" key="1">
    <citation type="journal article" date="2016" name="Front. Microbiol.">
        <title>Genome Sequence of the Piezophilic, Mesophilic Sulfate-Reducing Bacterium Desulfovibrio indicus J2T.</title>
        <authorList>
            <person name="Cao J."/>
            <person name="Maignien L."/>
            <person name="Shao Z."/>
            <person name="Alain K."/>
            <person name="Jebbar M."/>
        </authorList>
    </citation>
    <scope>NUCLEOTIDE SEQUENCE</scope>
    <source>
        <strain evidence="1">DSM 16372</strain>
    </source>
</reference>
<name>A0AAV4ZH67_9HYPH</name>
<proteinExistence type="predicted"/>